<reference evidence="1" key="1">
    <citation type="submission" date="2023-03" db="EMBL/GenBank/DDBJ databases">
        <title>Edaphobacter sp.</title>
        <authorList>
            <person name="Huber K.J."/>
            <person name="Papendorf J."/>
            <person name="Pilke C."/>
            <person name="Bunk B."/>
            <person name="Sproeer C."/>
            <person name="Pester M."/>
        </authorList>
    </citation>
    <scope>NUCLEOTIDE SEQUENCE</scope>
    <source>
        <strain evidence="1">DSM 110680</strain>
    </source>
</reference>
<organism evidence="1">
    <name type="scientific">Telmatobacter sp. DSM 110680</name>
    <dbReference type="NCBI Taxonomy" id="3036704"/>
    <lineage>
        <taxon>Bacteria</taxon>
        <taxon>Pseudomonadati</taxon>
        <taxon>Acidobacteriota</taxon>
        <taxon>Terriglobia</taxon>
        <taxon>Terriglobales</taxon>
        <taxon>Acidobacteriaceae</taxon>
        <taxon>Telmatobacter</taxon>
    </lineage>
</organism>
<dbReference type="Gene3D" id="2.40.160.130">
    <property type="entry name" value="Capsule assembly protein Wzi"/>
    <property type="match status" value="1"/>
</dbReference>
<gene>
    <name evidence="1" type="ORF">P8935_18635</name>
</gene>
<protein>
    <submittedName>
        <fullName evidence="1">Capsule assembly Wzi family protein</fullName>
    </submittedName>
</protein>
<evidence type="ECO:0000313" key="1">
    <source>
        <dbReference type="EMBL" id="XBH16579.1"/>
    </source>
</evidence>
<dbReference type="RefSeq" id="WP_348261808.1">
    <property type="nucleotide sequence ID" value="NZ_CP121196.1"/>
</dbReference>
<name>A0AAU7DFJ9_9BACT</name>
<sequence length="612" mass="67267">MSVSKRAATASVISSAIVLTGILSFNPSPIAAERPAAEQAASDSSRPAPVCEPASLGSPYIPVDSWIYPAILRLYGLGYVDNVFLGLRPWTRASVDHMLEQVGARIDDAQDSNDPATNEAQEIYEAINGELHPDVQGPCRTFQGKTRIESVYSASRYITGTPLDDSFHLGQTVINDYGRPFQNGFNNYSGASGYASAGRFTLYARGEFQGSPSATGYSPAMAQILSGVDNAPFLNPVTGLPYNQATIPMGPIDSKVRGRVIEAYASAHVLNHEISFGKQDDWTGPGMGGAFAYSNNAENIYSFRINRVEPLHIPGLSYLTGPFRYDFLVGSLKGHSLPNDPWVHVEKLSFRPTENLEFGFERTVIWGGKGHAPITLHTFLKSFFSFSAVNATEKFSRNDPGARFGSFDFSYRVPGMRKWLTLYTDGEVHDDISPIDAPRRASWRPGLYLSHVPGVPKLDIRAEAATTDPPVSTSVDGRFMYWETIQVQGYTNNGQIFGDWIGREGKGGQGWLTYHLSGNEWIQVGLRNQKTAKDFIPGSTTLTKPGTPYPIEGGSTLNDINFQAVKRIGKDFEINGNFALEHWKAPIYLPGQQTVTTTTIKLTWFPERKVSF</sequence>
<dbReference type="EMBL" id="CP121196">
    <property type="protein sequence ID" value="XBH16579.1"/>
    <property type="molecule type" value="Genomic_DNA"/>
</dbReference>
<proteinExistence type="predicted"/>
<accession>A0AAU7DFJ9</accession>
<dbReference type="AlphaFoldDB" id="A0AAU7DFJ9"/>
<dbReference type="InterPro" id="IPR026950">
    <property type="entry name" value="Caps_assemb_Wzi"/>
</dbReference>
<dbReference type="Pfam" id="PF14052">
    <property type="entry name" value="Caps_assemb_Wzi"/>
    <property type="match status" value="1"/>
</dbReference>
<dbReference type="InterPro" id="IPR038636">
    <property type="entry name" value="Wzi_sf"/>
</dbReference>